<dbReference type="Pfam" id="PF04909">
    <property type="entry name" value="Amidohydro_2"/>
    <property type="match status" value="1"/>
</dbReference>
<dbReference type="PANTHER" id="PTHR43569:SF2">
    <property type="entry name" value="AMIDOHYDROLASE-RELATED DOMAIN-CONTAINING PROTEIN"/>
    <property type="match status" value="1"/>
</dbReference>
<reference evidence="3 4" key="1">
    <citation type="submission" date="2017-03" db="EMBL/GenBank/DDBJ databases">
        <title>WGS assembly of Porphyra umbilicalis.</title>
        <authorList>
            <person name="Brawley S.H."/>
            <person name="Blouin N.A."/>
            <person name="Ficko-Blean E."/>
            <person name="Wheeler G.L."/>
            <person name="Lohr M."/>
            <person name="Goodson H.V."/>
            <person name="Jenkins J.W."/>
            <person name="Blaby-Haas C.E."/>
            <person name="Helliwell K.E."/>
            <person name="Chan C."/>
            <person name="Marriage T."/>
            <person name="Bhattacharya D."/>
            <person name="Klein A.S."/>
            <person name="Badis Y."/>
            <person name="Brodie J."/>
            <person name="Cao Y."/>
            <person name="Collen J."/>
            <person name="Dittami S.M."/>
            <person name="Gachon C.M."/>
            <person name="Green B.R."/>
            <person name="Karpowicz S."/>
            <person name="Kim J.W."/>
            <person name="Kudahl U."/>
            <person name="Lin S."/>
            <person name="Michel G."/>
            <person name="Mittag M."/>
            <person name="Olson B.J."/>
            <person name="Pangilinan J."/>
            <person name="Peng Y."/>
            <person name="Qiu H."/>
            <person name="Shu S."/>
            <person name="Singer J.T."/>
            <person name="Smith A.G."/>
            <person name="Sprecher B.N."/>
            <person name="Wagner V."/>
            <person name="Wang W."/>
            <person name="Wang Z.-Y."/>
            <person name="Yan J."/>
            <person name="Yarish C."/>
            <person name="Zoeuner-Riek S."/>
            <person name="Zhuang Y."/>
            <person name="Zou Y."/>
            <person name="Lindquist E.A."/>
            <person name="Grimwood J."/>
            <person name="Barry K."/>
            <person name="Rokhsar D.S."/>
            <person name="Schmutz J."/>
            <person name="Stiller J.W."/>
            <person name="Grossman A.R."/>
            <person name="Prochnik S.E."/>
        </authorList>
    </citation>
    <scope>NUCLEOTIDE SEQUENCE [LARGE SCALE GENOMIC DNA]</scope>
    <source>
        <strain evidence="3">4086291</strain>
    </source>
</reference>
<evidence type="ECO:0000313" key="4">
    <source>
        <dbReference type="Proteomes" id="UP000218209"/>
    </source>
</evidence>
<feature type="domain" description="Amidohydrolase-related" evidence="2">
    <location>
        <begin position="2"/>
        <end position="174"/>
    </location>
</feature>
<accession>A0A1X6P899</accession>
<organism evidence="3 4">
    <name type="scientific">Porphyra umbilicalis</name>
    <name type="common">Purple laver</name>
    <name type="synonym">Red alga</name>
    <dbReference type="NCBI Taxonomy" id="2786"/>
    <lineage>
        <taxon>Eukaryota</taxon>
        <taxon>Rhodophyta</taxon>
        <taxon>Bangiophyceae</taxon>
        <taxon>Bangiales</taxon>
        <taxon>Bangiaceae</taxon>
        <taxon>Porphyra</taxon>
    </lineage>
</organism>
<dbReference type="InterPro" id="IPR006680">
    <property type="entry name" value="Amidohydro-rel"/>
</dbReference>
<dbReference type="PANTHER" id="PTHR43569">
    <property type="entry name" value="AMIDOHYDROLASE"/>
    <property type="match status" value="1"/>
</dbReference>
<dbReference type="OrthoDB" id="2135488at2759"/>
<comment type="similarity">
    <text evidence="1">Belongs to the metallo-dependent hydrolases superfamily.</text>
</comment>
<keyword evidence="4" id="KW-1185">Reference proteome</keyword>
<dbReference type="EMBL" id="KV918846">
    <property type="protein sequence ID" value="OSX77111.1"/>
    <property type="molecule type" value="Genomic_DNA"/>
</dbReference>
<dbReference type="Gene3D" id="3.20.20.140">
    <property type="entry name" value="Metal-dependent hydrolases"/>
    <property type="match status" value="1"/>
</dbReference>
<evidence type="ECO:0000256" key="1">
    <source>
        <dbReference type="ARBA" id="ARBA00038310"/>
    </source>
</evidence>
<dbReference type="AlphaFoldDB" id="A0A1X6P899"/>
<dbReference type="Proteomes" id="UP000218209">
    <property type="component" value="Unassembled WGS sequence"/>
</dbReference>
<evidence type="ECO:0000259" key="2">
    <source>
        <dbReference type="Pfam" id="PF04909"/>
    </source>
</evidence>
<proteinExistence type="inferred from homology"/>
<evidence type="ECO:0000313" key="3">
    <source>
        <dbReference type="EMBL" id="OSX77111.1"/>
    </source>
</evidence>
<dbReference type="SUPFAM" id="SSF51556">
    <property type="entry name" value="Metallo-dependent hydrolases"/>
    <property type="match status" value="1"/>
</dbReference>
<name>A0A1X6P899_PORUM</name>
<gene>
    <name evidence="3" type="ORF">BU14_0161s0031</name>
</gene>
<dbReference type="InterPro" id="IPR052350">
    <property type="entry name" value="Metallo-dep_Lactonases"/>
</dbReference>
<dbReference type="InterPro" id="IPR032466">
    <property type="entry name" value="Metal_Hydrolase"/>
</dbReference>
<sequence>MAGVRLNPALLPAGEGLDGPTAAAVVATAGTLGVPVNVFARPPDLVGLAALAAGHPSVGVWVDHWAFCRPVGGEAHWERLLALGAAAPRVGLKLSAPFRVSNVGAPYGDLAAWATQAVGVFGAGRLMWGSDWPYVEEAGGYAAAWAAADTVLAGVGEEDRARILGGTAAAVYGL</sequence>
<dbReference type="GO" id="GO:0016787">
    <property type="term" value="F:hydrolase activity"/>
    <property type="evidence" value="ECO:0007669"/>
    <property type="project" value="InterPro"/>
</dbReference>
<protein>
    <recommendedName>
        <fullName evidence="2">Amidohydrolase-related domain-containing protein</fullName>
    </recommendedName>
</protein>